<evidence type="ECO:0000259" key="9">
    <source>
        <dbReference type="Pfam" id="PF12704"/>
    </source>
</evidence>
<dbReference type="Pfam" id="PF12704">
    <property type="entry name" value="MacB_PCD"/>
    <property type="match status" value="1"/>
</dbReference>
<evidence type="ECO:0000256" key="3">
    <source>
        <dbReference type="ARBA" id="ARBA00022475"/>
    </source>
</evidence>
<feature type="domain" description="ABC3 transporter permease C-terminal" evidence="8">
    <location>
        <begin position="281"/>
        <end position="412"/>
    </location>
</feature>
<comment type="similarity">
    <text evidence="2">Belongs to the ABC-4 integral membrane protein family. LolC/E subfamily.</text>
</comment>
<evidence type="ECO:0000256" key="6">
    <source>
        <dbReference type="ARBA" id="ARBA00023136"/>
    </source>
</evidence>
<gene>
    <name evidence="10" type="ORF">P9H32_13935</name>
</gene>
<dbReference type="PANTHER" id="PTHR30489">
    <property type="entry name" value="LIPOPROTEIN-RELEASING SYSTEM TRANSMEMBRANE PROTEIN LOLE"/>
    <property type="match status" value="1"/>
</dbReference>
<dbReference type="Proteomes" id="UP001290861">
    <property type="component" value="Unassembled WGS sequence"/>
</dbReference>
<proteinExistence type="inferred from homology"/>
<keyword evidence="3" id="KW-1003">Cell membrane</keyword>
<dbReference type="Pfam" id="PF02687">
    <property type="entry name" value="FtsX"/>
    <property type="match status" value="1"/>
</dbReference>
<name>A0ABU5MZT3_9BACT</name>
<reference evidence="10 11" key="1">
    <citation type="journal article" date="2024" name="Appl. Environ. Microbiol.">
        <title>Pontiella agarivorans sp. nov., a novel marine anaerobic bacterium capable of degrading macroalgal polysaccharides and fixing nitrogen.</title>
        <authorList>
            <person name="Liu N."/>
            <person name="Kivenson V."/>
            <person name="Peng X."/>
            <person name="Cui Z."/>
            <person name="Lankiewicz T.S."/>
            <person name="Gosselin K.M."/>
            <person name="English C.J."/>
            <person name="Blair E.M."/>
            <person name="O'Malley M.A."/>
            <person name="Valentine D.L."/>
        </authorList>
    </citation>
    <scope>NUCLEOTIDE SEQUENCE [LARGE SCALE GENOMIC DNA]</scope>
    <source>
        <strain evidence="10 11">NLcol2</strain>
    </source>
</reference>
<evidence type="ECO:0000256" key="1">
    <source>
        <dbReference type="ARBA" id="ARBA00004651"/>
    </source>
</evidence>
<evidence type="ECO:0000256" key="7">
    <source>
        <dbReference type="SAM" id="Phobius"/>
    </source>
</evidence>
<dbReference type="EMBL" id="JARVCO010000012">
    <property type="protein sequence ID" value="MDZ8119724.1"/>
    <property type="molecule type" value="Genomic_DNA"/>
</dbReference>
<dbReference type="InterPro" id="IPR025857">
    <property type="entry name" value="MacB_PCD"/>
</dbReference>
<comment type="caution">
    <text evidence="10">The sequence shown here is derived from an EMBL/GenBank/DDBJ whole genome shotgun (WGS) entry which is preliminary data.</text>
</comment>
<dbReference type="InterPro" id="IPR003838">
    <property type="entry name" value="ABC3_permease_C"/>
</dbReference>
<keyword evidence="11" id="KW-1185">Reference proteome</keyword>
<dbReference type="PANTHER" id="PTHR30489:SF0">
    <property type="entry name" value="LIPOPROTEIN-RELEASING SYSTEM TRANSMEMBRANE PROTEIN LOLE"/>
    <property type="match status" value="1"/>
</dbReference>
<feature type="transmembrane region" description="Helical" evidence="7">
    <location>
        <begin position="322"/>
        <end position="348"/>
    </location>
</feature>
<evidence type="ECO:0000313" key="11">
    <source>
        <dbReference type="Proteomes" id="UP001290861"/>
    </source>
</evidence>
<protein>
    <submittedName>
        <fullName evidence="10">ABC transporter permease</fullName>
    </submittedName>
</protein>
<comment type="subcellular location">
    <subcellularLocation>
        <location evidence="1">Cell membrane</location>
        <topology evidence="1">Multi-pass membrane protein</topology>
    </subcellularLocation>
</comment>
<dbReference type="RefSeq" id="WP_322609507.1">
    <property type="nucleotide sequence ID" value="NZ_JARVCO010000012.1"/>
</dbReference>
<keyword evidence="6 7" id="KW-0472">Membrane</keyword>
<feature type="domain" description="MacB-like periplasmic core" evidence="9">
    <location>
        <begin position="25"/>
        <end position="238"/>
    </location>
</feature>
<evidence type="ECO:0000256" key="5">
    <source>
        <dbReference type="ARBA" id="ARBA00022989"/>
    </source>
</evidence>
<feature type="transmembrane region" description="Helical" evidence="7">
    <location>
        <begin position="386"/>
        <end position="410"/>
    </location>
</feature>
<accession>A0ABU5MZT3</accession>
<dbReference type="InterPro" id="IPR051447">
    <property type="entry name" value="Lipoprotein-release_system"/>
</dbReference>
<evidence type="ECO:0000259" key="8">
    <source>
        <dbReference type="Pfam" id="PF02687"/>
    </source>
</evidence>
<keyword evidence="5 7" id="KW-1133">Transmembrane helix</keyword>
<feature type="transmembrane region" description="Helical" evidence="7">
    <location>
        <begin position="278"/>
        <end position="301"/>
    </location>
</feature>
<keyword evidence="4 7" id="KW-0812">Transmembrane</keyword>
<organism evidence="10 11">
    <name type="scientific">Pontiella agarivorans</name>
    <dbReference type="NCBI Taxonomy" id="3038953"/>
    <lineage>
        <taxon>Bacteria</taxon>
        <taxon>Pseudomonadati</taxon>
        <taxon>Kiritimatiellota</taxon>
        <taxon>Kiritimatiellia</taxon>
        <taxon>Kiritimatiellales</taxon>
        <taxon>Pontiellaceae</taxon>
        <taxon>Pontiella</taxon>
    </lineage>
</organism>
<evidence type="ECO:0000256" key="2">
    <source>
        <dbReference type="ARBA" id="ARBA00005236"/>
    </source>
</evidence>
<feature type="transmembrane region" description="Helical" evidence="7">
    <location>
        <begin position="21"/>
        <end position="49"/>
    </location>
</feature>
<evidence type="ECO:0000313" key="10">
    <source>
        <dbReference type="EMBL" id="MDZ8119724.1"/>
    </source>
</evidence>
<sequence length="420" mass="46403">MKLPISLFLAVKYLKPKRSMVSFITILTMCGIMLGVAILIVVLSVMTGFDDVHKEHMIKLDSHIQVSTRGNSTFYAQPVLEVLSEMPEIKAAAPAVEGFVMMTRYGQAITAVLRGVEPELEKEISDIESYLVEGELPLEEETVVVGSRLAMQLGVGIGDTITVYSPECFVSEDELRLPAELTVVGIFSVDMYEIDSQFMISSLPTARDVFALEEGVETLRLITEDPFTVDETGRKIREKLGEAMLADDSLNWFRFLTTRSWVEIHQNMLSTLAVEKNMMFLLLIAISVVAAFCVSINLINMGIQKTHEIGLLKAVGFSSGKIVGIFLFLGIVQGVLGCVLGSALGIWFSGNLDAILEFLRRFNPNLMSAEFYQFSQMPSRTTSEDVVLVCIIVMVFSILAGVLPAIRAALMQPVDALRYE</sequence>
<evidence type="ECO:0000256" key="4">
    <source>
        <dbReference type="ARBA" id="ARBA00022692"/>
    </source>
</evidence>